<dbReference type="NCBIfam" id="TIGR02608">
    <property type="entry name" value="delta_60_rpt"/>
    <property type="match status" value="7"/>
</dbReference>
<dbReference type="InterPro" id="IPR013431">
    <property type="entry name" value="Delta_60_rpt"/>
</dbReference>
<accession>A0A9X3YI10</accession>
<evidence type="ECO:0000313" key="2">
    <source>
        <dbReference type="EMBL" id="MDC8012666.1"/>
    </source>
</evidence>
<gene>
    <name evidence="2" type="ORF">OD750_008905</name>
</gene>
<dbReference type="EMBL" id="JAOVZO020000014">
    <property type="protein sequence ID" value="MDC8012666.1"/>
    <property type="molecule type" value="Genomic_DNA"/>
</dbReference>
<keyword evidence="1" id="KW-0732">Signal</keyword>
<evidence type="ECO:0000313" key="3">
    <source>
        <dbReference type="Proteomes" id="UP001139971"/>
    </source>
</evidence>
<feature type="chain" id="PRO_5040951954" description="Delta-60 repeat protein" evidence="1">
    <location>
        <begin position="29"/>
        <end position="466"/>
    </location>
</feature>
<dbReference type="AlphaFoldDB" id="A0A9X3YI10"/>
<dbReference type="Pfam" id="PF17164">
    <property type="entry name" value="DUF5122"/>
    <property type="match status" value="5"/>
</dbReference>
<dbReference type="Proteomes" id="UP001139971">
    <property type="component" value="Unassembled WGS sequence"/>
</dbReference>
<proteinExistence type="predicted"/>
<evidence type="ECO:0008006" key="4">
    <source>
        <dbReference type="Google" id="ProtNLM"/>
    </source>
</evidence>
<protein>
    <recommendedName>
        <fullName evidence="4">Delta-60 repeat protein</fullName>
    </recommendedName>
</protein>
<evidence type="ECO:0000256" key="1">
    <source>
        <dbReference type="SAM" id="SignalP"/>
    </source>
</evidence>
<comment type="caution">
    <text evidence="2">The sequence shown here is derived from an EMBL/GenBank/DDBJ whole genome shotgun (WGS) entry which is preliminary data.</text>
</comment>
<keyword evidence="3" id="KW-1185">Reference proteome</keyword>
<sequence>MHRNTPHRRTLAVLICGLFAAAASPGFAADGQLDPAFGTGGTSFILPDGVQAHEFRTTVSTVLADGSILVGGTRNKIFQNNPDPHMRAVLVRLLPDGTPDPAFGNLDGIPGVHEYPDLVPGDQQQIIEAMRVLEDGSIVVAGSANAFGPLTGFVLKVGANGELDATFDEDGIALIPGVFLHGLAIDAAGRVIVGGERATPSLDSAILARLNADGTRDTTFGTNGIVTLDTGANSTYFTTLTLDAAGRILVTGQAATPDFTYDAHVTRLTADGALDPTFAGGGMRRFTPPGHAASTYNGVDNLVLDARGRITVSAYYNTDENGVNVALGRLDADGTDDPSFGSAATPGWRDVDLVPGAWGRYVSGLALQSDGKLVFSVSYAAPKSKQGFMALRTNADGSADTSFGTNGKFEVDLAPNGIYSDSTALVLQAGKPVITGQSARTTGSNLLDFAAVRLDGDLIFADRLGD</sequence>
<feature type="signal peptide" evidence="1">
    <location>
        <begin position="1"/>
        <end position="28"/>
    </location>
</feature>
<dbReference type="Gene3D" id="2.80.10.50">
    <property type="match status" value="3"/>
</dbReference>
<name>A0A9X3YI10_9GAMM</name>
<organism evidence="2 3">
    <name type="scientific">Tahibacter soli</name>
    <dbReference type="NCBI Taxonomy" id="2983605"/>
    <lineage>
        <taxon>Bacteria</taxon>
        <taxon>Pseudomonadati</taxon>
        <taxon>Pseudomonadota</taxon>
        <taxon>Gammaproteobacteria</taxon>
        <taxon>Lysobacterales</taxon>
        <taxon>Rhodanobacteraceae</taxon>
        <taxon>Tahibacter</taxon>
    </lineage>
</organism>
<reference evidence="2" key="1">
    <citation type="submission" date="2023-02" db="EMBL/GenBank/DDBJ databases">
        <title>Tahibacter soli sp. nov. isolated from soil.</title>
        <authorList>
            <person name="Baek J.H."/>
            <person name="Lee J.K."/>
            <person name="Choi D.G."/>
            <person name="Jeon C.O."/>
        </authorList>
    </citation>
    <scope>NUCLEOTIDE SEQUENCE</scope>
    <source>
        <strain evidence="2">BL</strain>
    </source>
</reference>
<dbReference type="SUPFAM" id="SSF101898">
    <property type="entry name" value="NHL repeat"/>
    <property type="match status" value="1"/>
</dbReference>
<dbReference type="RefSeq" id="WP_263545000.1">
    <property type="nucleotide sequence ID" value="NZ_JAOVZO020000014.1"/>
</dbReference>